<sequence>MFQCKALYRIIFPYSRVFDYLLYLSYSIIVSGIKFYIVSLV</sequence>
<dbReference type="EMBL" id="BK015191">
    <property type="protein sequence ID" value="DAD95427.1"/>
    <property type="molecule type" value="Genomic_DNA"/>
</dbReference>
<keyword evidence="1" id="KW-0472">Membrane</keyword>
<name>A0A8S5NMX1_9CAUD</name>
<feature type="transmembrane region" description="Helical" evidence="1">
    <location>
        <begin position="20"/>
        <end position="38"/>
    </location>
</feature>
<evidence type="ECO:0000256" key="1">
    <source>
        <dbReference type="SAM" id="Phobius"/>
    </source>
</evidence>
<keyword evidence="1" id="KW-0812">Transmembrane</keyword>
<reference evidence="2" key="1">
    <citation type="journal article" date="2021" name="Proc. Natl. Acad. Sci. U.S.A.">
        <title>A Catalog of Tens of Thousands of Viruses from Human Metagenomes Reveals Hidden Associations with Chronic Diseases.</title>
        <authorList>
            <person name="Tisza M.J."/>
            <person name="Buck C.B."/>
        </authorList>
    </citation>
    <scope>NUCLEOTIDE SEQUENCE</scope>
    <source>
        <strain evidence="2">CtsNK10</strain>
    </source>
</reference>
<keyword evidence="1" id="KW-1133">Transmembrane helix</keyword>
<accession>A0A8S5NMX1</accession>
<organism evidence="2">
    <name type="scientific">Podoviridae sp. ctsNK10</name>
    <dbReference type="NCBI Taxonomy" id="2826582"/>
    <lineage>
        <taxon>Viruses</taxon>
        <taxon>Duplodnaviria</taxon>
        <taxon>Heunggongvirae</taxon>
        <taxon>Uroviricota</taxon>
        <taxon>Caudoviricetes</taxon>
    </lineage>
</organism>
<proteinExistence type="predicted"/>
<evidence type="ECO:0000313" key="2">
    <source>
        <dbReference type="EMBL" id="DAD95427.1"/>
    </source>
</evidence>
<protein>
    <submittedName>
        <fullName evidence="2">Uncharacterized protein</fullName>
    </submittedName>
</protein>